<accession>A0A5K1B3P7</accession>
<sequence>MSSGVGQIDMKEPLLVEQTIDGKPPVPAAPSWSAQLESILNDDGVPWLHRMRAATWVELRLLCNLAAPAVLVYMLNYVMSMATQIFSGHLGNLELAAASLGNTGIQVFAYGLMVTTHSLPLPLFSFSLSNILQRARIY</sequence>
<evidence type="ECO:0000256" key="1">
    <source>
        <dbReference type="SAM" id="Phobius"/>
    </source>
</evidence>
<proteinExistence type="predicted"/>
<organism evidence="2">
    <name type="scientific">Nymphaea colorata</name>
    <name type="common">pocket water lily</name>
    <dbReference type="NCBI Taxonomy" id="210225"/>
    <lineage>
        <taxon>Eukaryota</taxon>
        <taxon>Viridiplantae</taxon>
        <taxon>Streptophyta</taxon>
        <taxon>Embryophyta</taxon>
        <taxon>Tracheophyta</taxon>
        <taxon>Spermatophyta</taxon>
        <taxon>Magnoliopsida</taxon>
        <taxon>Nymphaeales</taxon>
        <taxon>Nymphaeaceae</taxon>
        <taxon>Nymphaea</taxon>
    </lineage>
</organism>
<evidence type="ECO:0000313" key="2">
    <source>
        <dbReference type="EMBL" id="VVW07275.1"/>
    </source>
</evidence>
<name>A0A5K1B3P7_9MAGN</name>
<dbReference type="Gramene" id="NC2G0294190.1">
    <property type="protein sequence ID" value="NC2G0294190.1:cds"/>
    <property type="gene ID" value="NC2G0294190"/>
</dbReference>
<keyword evidence="1" id="KW-0472">Membrane</keyword>
<gene>
    <name evidence="2" type="ORF">NYM_LOCUS14189</name>
</gene>
<dbReference type="AlphaFoldDB" id="A0A5K1B3P7"/>
<keyword evidence="1" id="KW-0812">Transmembrane</keyword>
<feature type="transmembrane region" description="Helical" evidence="1">
    <location>
        <begin position="61"/>
        <end position="87"/>
    </location>
</feature>
<evidence type="ECO:0008006" key="3">
    <source>
        <dbReference type="Google" id="ProtNLM"/>
    </source>
</evidence>
<reference evidence="2" key="1">
    <citation type="submission" date="2019-09" db="EMBL/GenBank/DDBJ databases">
        <authorList>
            <person name="Zhang L."/>
        </authorList>
    </citation>
    <scope>NUCLEOTIDE SEQUENCE</scope>
</reference>
<feature type="transmembrane region" description="Helical" evidence="1">
    <location>
        <begin position="107"/>
        <end position="132"/>
    </location>
</feature>
<dbReference type="EMBL" id="LR721780">
    <property type="protein sequence ID" value="VVW07275.1"/>
    <property type="molecule type" value="Genomic_DNA"/>
</dbReference>
<protein>
    <recommendedName>
        <fullName evidence="3">Protein DETOXIFICATION</fullName>
    </recommendedName>
</protein>
<keyword evidence="1" id="KW-1133">Transmembrane helix</keyword>